<reference evidence="4" key="2">
    <citation type="submission" date="2020-04" db="EMBL/GenBank/DDBJ databases">
        <authorList>
            <consortium name="NCBI Genome Project"/>
        </authorList>
    </citation>
    <scope>NUCLEOTIDE SEQUENCE</scope>
    <source>
        <strain evidence="4">CBS 781.70</strain>
    </source>
</reference>
<feature type="region of interest" description="Disordered" evidence="1">
    <location>
        <begin position="149"/>
        <end position="173"/>
    </location>
</feature>
<accession>A0A6G1G9Q0</accession>
<feature type="compositionally biased region" description="Polar residues" evidence="1">
    <location>
        <begin position="280"/>
        <end position="299"/>
    </location>
</feature>
<organism evidence="2">
    <name type="scientific">Eremomyces bilateralis CBS 781.70</name>
    <dbReference type="NCBI Taxonomy" id="1392243"/>
    <lineage>
        <taxon>Eukaryota</taxon>
        <taxon>Fungi</taxon>
        <taxon>Dikarya</taxon>
        <taxon>Ascomycota</taxon>
        <taxon>Pezizomycotina</taxon>
        <taxon>Dothideomycetes</taxon>
        <taxon>Dothideomycetes incertae sedis</taxon>
        <taxon>Eremomycetales</taxon>
        <taxon>Eremomycetaceae</taxon>
        <taxon>Eremomyces</taxon>
    </lineage>
</organism>
<feature type="compositionally biased region" description="Polar residues" evidence="1">
    <location>
        <begin position="149"/>
        <end position="158"/>
    </location>
</feature>
<sequence length="343" mass="37713">MHPSRIDIMNYTVGFCSLHCSHRLPNTDSRNDIPVQLQVYPDVTPENTPEFCTRLYNHFACKHLRLAGIYKCGRGSGDPQHRCIEPICAIGACLEVTVCRDCLPPPGLVAIPRSDSCNLLSYCAKESPRLSTCVRPMNHLLKPFQSNKGVSFRPSQSGVPPMPSTLTTTPQPTTWQWTTSETYCGSPASIEWQSATVPLSNAVKGSHTPPSEHERSMTQMDQMQRLLDEELIPYARQVQEIQPAPTSPPSTEHSNRGRRNASSRAPARRSRGRASASLKIFSNAQAATRPPSSILSPSASCKRRTRISTGNAAMPQAPERPSRTQPSRISKSGAIVKLSSSRK</sequence>
<keyword evidence="3" id="KW-1185">Reference proteome</keyword>
<reference evidence="2 4" key="1">
    <citation type="submission" date="2020-01" db="EMBL/GenBank/DDBJ databases">
        <authorList>
            <consortium name="DOE Joint Genome Institute"/>
            <person name="Haridas S."/>
            <person name="Albert R."/>
            <person name="Binder M."/>
            <person name="Bloem J."/>
            <person name="Labutti K."/>
            <person name="Salamov A."/>
            <person name="Andreopoulos B."/>
            <person name="Baker S.E."/>
            <person name="Barry K."/>
            <person name="Bills G."/>
            <person name="Bluhm B.H."/>
            <person name="Cannon C."/>
            <person name="Castanera R."/>
            <person name="Culley D.E."/>
            <person name="Daum C."/>
            <person name="Ezra D."/>
            <person name="Gonzalez J.B."/>
            <person name="Henrissat B."/>
            <person name="Kuo A."/>
            <person name="Liang C."/>
            <person name="Lipzen A."/>
            <person name="Lutzoni F."/>
            <person name="Magnuson J."/>
            <person name="Mondo S."/>
            <person name="Nolan M."/>
            <person name="Ohm R."/>
            <person name="Pangilinan J."/>
            <person name="Park H.-J."/>
            <person name="Ramirez L."/>
            <person name="Alfaro M."/>
            <person name="Sun H."/>
            <person name="Tritt A."/>
            <person name="Yoshinaga Y."/>
            <person name="Zwiers L.-H."/>
            <person name="Turgeon B.G."/>
            <person name="Goodwin S.B."/>
            <person name="Spatafora J.W."/>
            <person name="Crous P.W."/>
            <person name="Grigoriev I.V."/>
        </authorList>
    </citation>
    <scope>NUCLEOTIDE SEQUENCE</scope>
    <source>
        <strain evidence="2 4">CBS 781.70</strain>
    </source>
</reference>
<reference evidence="4" key="3">
    <citation type="submission" date="2025-04" db="UniProtKB">
        <authorList>
            <consortium name="RefSeq"/>
        </authorList>
    </citation>
    <scope>IDENTIFICATION</scope>
    <source>
        <strain evidence="4">CBS 781.70</strain>
    </source>
</reference>
<feature type="region of interest" description="Disordered" evidence="1">
    <location>
        <begin position="200"/>
        <end position="219"/>
    </location>
</feature>
<protein>
    <submittedName>
        <fullName evidence="2 4">Uncharacterized protein</fullName>
    </submittedName>
</protein>
<proteinExistence type="predicted"/>
<feature type="compositionally biased region" description="Low complexity" evidence="1">
    <location>
        <begin position="164"/>
        <end position="173"/>
    </location>
</feature>
<dbReference type="EMBL" id="ML975153">
    <property type="protein sequence ID" value="KAF1814666.1"/>
    <property type="molecule type" value="Genomic_DNA"/>
</dbReference>
<name>A0A6G1G9Q0_9PEZI</name>
<dbReference type="AlphaFoldDB" id="A0A6G1G9Q0"/>
<feature type="region of interest" description="Disordered" evidence="1">
    <location>
        <begin position="241"/>
        <end position="343"/>
    </location>
</feature>
<feature type="compositionally biased region" description="Basic residues" evidence="1">
    <location>
        <begin position="256"/>
        <end position="272"/>
    </location>
</feature>
<evidence type="ECO:0000256" key="1">
    <source>
        <dbReference type="SAM" id="MobiDB-lite"/>
    </source>
</evidence>
<evidence type="ECO:0000313" key="3">
    <source>
        <dbReference type="Proteomes" id="UP000504638"/>
    </source>
</evidence>
<dbReference type="GeneID" id="54422880"/>
<dbReference type="Proteomes" id="UP000504638">
    <property type="component" value="Unplaced"/>
</dbReference>
<dbReference type="RefSeq" id="XP_033536297.1">
    <property type="nucleotide sequence ID" value="XM_033682310.1"/>
</dbReference>
<evidence type="ECO:0000313" key="4">
    <source>
        <dbReference type="RefSeq" id="XP_033536297.1"/>
    </source>
</evidence>
<gene>
    <name evidence="2 4" type="ORF">P152DRAFT_500665</name>
</gene>
<evidence type="ECO:0000313" key="2">
    <source>
        <dbReference type="EMBL" id="KAF1814666.1"/>
    </source>
</evidence>